<protein>
    <submittedName>
        <fullName evidence="3">MCE family protein</fullName>
    </submittedName>
</protein>
<dbReference type="AlphaFoldDB" id="A0A5B1LKH4"/>
<dbReference type="InterPro" id="IPR005693">
    <property type="entry name" value="Mce"/>
</dbReference>
<reference evidence="3 4" key="2">
    <citation type="submission" date="2019-09" db="EMBL/GenBank/DDBJ databases">
        <authorList>
            <person name="Jin C."/>
        </authorList>
    </citation>
    <scope>NUCLEOTIDE SEQUENCE [LARGE SCALE GENOMIC DNA]</scope>
    <source>
        <strain evidence="3 4">BN130099</strain>
    </source>
</reference>
<evidence type="ECO:0000259" key="1">
    <source>
        <dbReference type="Pfam" id="PF02470"/>
    </source>
</evidence>
<dbReference type="Proteomes" id="UP000325003">
    <property type="component" value="Unassembled WGS sequence"/>
</dbReference>
<dbReference type="PRINTS" id="PR01782">
    <property type="entry name" value="MCEVIRFACTOR"/>
</dbReference>
<accession>A0A5B1LKH4</accession>
<organism evidence="3 4">
    <name type="scientific">Nocardioides humilatus</name>
    <dbReference type="NCBI Taxonomy" id="2607660"/>
    <lineage>
        <taxon>Bacteria</taxon>
        <taxon>Bacillati</taxon>
        <taxon>Actinomycetota</taxon>
        <taxon>Actinomycetes</taxon>
        <taxon>Propionibacteriales</taxon>
        <taxon>Nocardioidaceae</taxon>
        <taxon>Nocardioides</taxon>
    </lineage>
</organism>
<dbReference type="PANTHER" id="PTHR33371:SF18">
    <property type="entry name" value="MCE-FAMILY PROTEIN MCE3C"/>
    <property type="match status" value="1"/>
</dbReference>
<keyword evidence="4" id="KW-1185">Reference proteome</keyword>
<evidence type="ECO:0000259" key="2">
    <source>
        <dbReference type="Pfam" id="PF11887"/>
    </source>
</evidence>
<feature type="domain" description="Mce/MlaD" evidence="1">
    <location>
        <begin position="39"/>
        <end position="112"/>
    </location>
</feature>
<dbReference type="Pfam" id="PF02470">
    <property type="entry name" value="MlaD"/>
    <property type="match status" value="1"/>
</dbReference>
<dbReference type="NCBIfam" id="TIGR00996">
    <property type="entry name" value="Mtu_fam_mce"/>
    <property type="match status" value="1"/>
</dbReference>
<feature type="domain" description="Mammalian cell entry C-terminal" evidence="2">
    <location>
        <begin position="117"/>
        <end position="301"/>
    </location>
</feature>
<dbReference type="PANTHER" id="PTHR33371">
    <property type="entry name" value="INTERMEMBRANE PHOSPHOLIPID TRANSPORT SYSTEM BINDING PROTEIN MLAD-RELATED"/>
    <property type="match status" value="1"/>
</dbReference>
<comment type="caution">
    <text evidence="3">The sequence shown here is derived from an EMBL/GenBank/DDBJ whole genome shotgun (WGS) entry which is preliminary data.</text>
</comment>
<dbReference type="EMBL" id="VUJV01000001">
    <property type="protein sequence ID" value="KAA1420974.1"/>
    <property type="molecule type" value="Genomic_DNA"/>
</dbReference>
<dbReference type="InterPro" id="IPR024516">
    <property type="entry name" value="Mce_C"/>
</dbReference>
<reference evidence="3 4" key="1">
    <citation type="submission" date="2019-09" db="EMBL/GenBank/DDBJ databases">
        <title>Nocardioides panacisoli sp. nov., isolated from the soil of a ginseng field.</title>
        <authorList>
            <person name="Cho C."/>
        </authorList>
    </citation>
    <scope>NUCLEOTIDE SEQUENCE [LARGE SCALE GENOMIC DNA]</scope>
    <source>
        <strain evidence="3 4">BN130099</strain>
    </source>
</reference>
<proteinExistence type="predicted"/>
<dbReference type="GO" id="GO:0005576">
    <property type="term" value="C:extracellular region"/>
    <property type="evidence" value="ECO:0007669"/>
    <property type="project" value="TreeGrafter"/>
</dbReference>
<dbReference type="InterPro" id="IPR052336">
    <property type="entry name" value="MlaD_Phospholipid_Transporter"/>
</dbReference>
<evidence type="ECO:0000313" key="4">
    <source>
        <dbReference type="Proteomes" id="UP000325003"/>
    </source>
</evidence>
<gene>
    <name evidence="3" type="ORF">F0U44_01130</name>
</gene>
<dbReference type="InterPro" id="IPR003399">
    <property type="entry name" value="Mce/MlaD"/>
</dbReference>
<sequence>MKSFQSRNPIPVALIGSVVLAVLVLAAYNTDKLPLIGGGATYRAEFSNAAGIRAGNPVKVAGVVVGRVKEVELHGQVVEVAFKIDDAWIGDESSASVQLNTLLGQRYLAIEPSGDDELGDGGVIPLERTETPYDIIPAINKLSQTVGEIDVDRLATSLDALSDTFSDTPDDVKAAFDGLTRLSTTITRRNDGLAQLLQRADVVAGTVADRDEQVAQLIQDMNPLLDELTRRRQAIHALLEGTRDLGVQLSGLIDDNQAALRPALTHLAEVADVLAANEDELDAGIKALGPYVHLFTNTVGVGRWFDAYVCGLLPLPLAGANTEGCEAS</sequence>
<dbReference type="RefSeq" id="WP_149726434.1">
    <property type="nucleotide sequence ID" value="NZ_VUJV01000001.1"/>
</dbReference>
<evidence type="ECO:0000313" key="3">
    <source>
        <dbReference type="EMBL" id="KAA1420974.1"/>
    </source>
</evidence>
<dbReference type="Pfam" id="PF11887">
    <property type="entry name" value="Mce4_CUP1"/>
    <property type="match status" value="1"/>
</dbReference>
<name>A0A5B1LKH4_9ACTN</name>